<proteinExistence type="predicted"/>
<dbReference type="EMBL" id="ML119704">
    <property type="protein sequence ID" value="RPA79000.1"/>
    <property type="molecule type" value="Genomic_DNA"/>
</dbReference>
<evidence type="ECO:0000313" key="2">
    <source>
        <dbReference type="Proteomes" id="UP000275078"/>
    </source>
</evidence>
<name>A0A3N4I4I3_ASCIM</name>
<keyword evidence="2" id="KW-1185">Reference proteome</keyword>
<accession>A0A3N4I4I3</accession>
<sequence length="445" mass="50963">MSEFAELPVEIHHNIARHITYSKSLLTLANLMLVSRRLNLVYSEVYKEYLLVALSTIQVRAYDKNGPVIPLGLHAPLKFAPKGQSFIYWIRRLSWLPPQIIRNNFSLMRSTALSLDCVYSGHWHQSSISDHTKDVPECTYMNWSNRLRVLADEQWWICLDVLQVVAGPKSGYFVSKAQAFQDKDSWPFYRGLLRSFERPLLGLFSRVAALEEQTRSKAVLMAPGELELFGMVMELLIDRLGFNPWEIESSIQDEPQVGSSLRFSGGLQQMAEGVQRLPEYFANSSLQFLYEMVAKPLTKTVVREAARSAICVACPEGTETMLVTFAVKRLLFRYVAEGKMRVTPCEMEEDAPISRFMSVIETLVENFGGWHELLSRGISDSGQFWFGGHLIKRPPNQTNDVLVAWRNGEIWPIILIARALTTLTDREDEFEYLKSLPENGRTRQW</sequence>
<organism evidence="1 2">
    <name type="scientific">Ascobolus immersus RN42</name>
    <dbReference type="NCBI Taxonomy" id="1160509"/>
    <lineage>
        <taxon>Eukaryota</taxon>
        <taxon>Fungi</taxon>
        <taxon>Dikarya</taxon>
        <taxon>Ascomycota</taxon>
        <taxon>Pezizomycotina</taxon>
        <taxon>Pezizomycetes</taxon>
        <taxon>Pezizales</taxon>
        <taxon>Ascobolaceae</taxon>
        <taxon>Ascobolus</taxon>
    </lineage>
</organism>
<evidence type="ECO:0008006" key="3">
    <source>
        <dbReference type="Google" id="ProtNLM"/>
    </source>
</evidence>
<dbReference type="Proteomes" id="UP000275078">
    <property type="component" value="Unassembled WGS sequence"/>
</dbReference>
<dbReference type="AlphaFoldDB" id="A0A3N4I4I3"/>
<protein>
    <recommendedName>
        <fullName evidence="3">F-box domain-containing protein</fullName>
    </recommendedName>
</protein>
<reference evidence="1 2" key="1">
    <citation type="journal article" date="2018" name="Nat. Ecol. Evol.">
        <title>Pezizomycetes genomes reveal the molecular basis of ectomycorrhizal truffle lifestyle.</title>
        <authorList>
            <person name="Murat C."/>
            <person name="Payen T."/>
            <person name="Noel B."/>
            <person name="Kuo A."/>
            <person name="Morin E."/>
            <person name="Chen J."/>
            <person name="Kohler A."/>
            <person name="Krizsan K."/>
            <person name="Balestrini R."/>
            <person name="Da Silva C."/>
            <person name="Montanini B."/>
            <person name="Hainaut M."/>
            <person name="Levati E."/>
            <person name="Barry K.W."/>
            <person name="Belfiori B."/>
            <person name="Cichocki N."/>
            <person name="Clum A."/>
            <person name="Dockter R.B."/>
            <person name="Fauchery L."/>
            <person name="Guy J."/>
            <person name="Iotti M."/>
            <person name="Le Tacon F."/>
            <person name="Lindquist E.A."/>
            <person name="Lipzen A."/>
            <person name="Malagnac F."/>
            <person name="Mello A."/>
            <person name="Molinier V."/>
            <person name="Miyauchi S."/>
            <person name="Poulain J."/>
            <person name="Riccioni C."/>
            <person name="Rubini A."/>
            <person name="Sitrit Y."/>
            <person name="Splivallo R."/>
            <person name="Traeger S."/>
            <person name="Wang M."/>
            <person name="Zifcakova L."/>
            <person name="Wipf D."/>
            <person name="Zambonelli A."/>
            <person name="Paolocci F."/>
            <person name="Nowrousian M."/>
            <person name="Ottonello S."/>
            <person name="Baldrian P."/>
            <person name="Spatafora J.W."/>
            <person name="Henrissat B."/>
            <person name="Nagy L.G."/>
            <person name="Aury J.M."/>
            <person name="Wincker P."/>
            <person name="Grigoriev I.V."/>
            <person name="Bonfante P."/>
            <person name="Martin F.M."/>
        </authorList>
    </citation>
    <scope>NUCLEOTIDE SEQUENCE [LARGE SCALE GENOMIC DNA]</scope>
    <source>
        <strain evidence="1 2">RN42</strain>
    </source>
</reference>
<gene>
    <name evidence="1" type="ORF">BJ508DRAFT_149999</name>
</gene>
<evidence type="ECO:0000313" key="1">
    <source>
        <dbReference type="EMBL" id="RPA79000.1"/>
    </source>
</evidence>